<reference evidence="2" key="2">
    <citation type="submission" date="2014-09" db="EMBL/GenBank/DDBJ databases">
        <title>Criblamydia sequanensis harbors a mega-plasmid encoding arsenite resistance.</title>
        <authorList>
            <person name="Bertelli C."/>
            <person name="Goesmann A."/>
            <person name="Greub G."/>
        </authorList>
    </citation>
    <scope>NUCLEOTIDE SEQUENCE [LARGE SCALE GENOMIC DNA]</scope>
    <source>
        <strain evidence="2">CRIB-18</strain>
    </source>
</reference>
<comment type="caution">
    <text evidence="2">The sequence shown here is derived from an EMBL/GenBank/DDBJ whole genome shotgun (WGS) entry which is preliminary data.</text>
</comment>
<dbReference type="NCBIfam" id="TIGR03071">
    <property type="entry name" value="couple_hipA"/>
    <property type="match status" value="1"/>
</dbReference>
<protein>
    <recommendedName>
        <fullName evidence="1">HipA N-terminal subdomain 1 domain-containing protein</fullName>
    </recommendedName>
</protein>
<sequence>MPTTKQVYEYDKFPPFFEGLLPEGMMLEGLLRHAKLDRDDLIGQLITVGKDLVGNVTVEAFE</sequence>
<dbReference type="Pfam" id="PF13657">
    <property type="entry name" value="Couple_hipA"/>
    <property type="match status" value="1"/>
</dbReference>
<gene>
    <name evidence="2" type="ORF">CSEC_1418</name>
</gene>
<feature type="domain" description="HipA N-terminal subdomain 1" evidence="1">
    <location>
        <begin position="1"/>
        <end position="58"/>
    </location>
</feature>
<evidence type="ECO:0000259" key="1">
    <source>
        <dbReference type="Pfam" id="PF13657"/>
    </source>
</evidence>
<keyword evidence="3" id="KW-1185">Reference proteome</keyword>
<dbReference type="EMBL" id="CCEJ010000007">
    <property type="protein sequence ID" value="CDR34237.1"/>
    <property type="molecule type" value="Genomic_DNA"/>
</dbReference>
<name>A0A090CZ79_9BACT</name>
<dbReference type="STRING" id="1437425.CSEC_1418"/>
<proteinExistence type="predicted"/>
<dbReference type="InterPro" id="IPR017508">
    <property type="entry name" value="HipA_N1"/>
</dbReference>
<evidence type="ECO:0000313" key="2">
    <source>
        <dbReference type="EMBL" id="CDR34237.1"/>
    </source>
</evidence>
<dbReference type="RefSeq" id="WP_202593695.1">
    <property type="nucleotide sequence ID" value="NZ_CCEJ010000007.1"/>
</dbReference>
<dbReference type="Proteomes" id="UP000031552">
    <property type="component" value="Unassembled WGS sequence"/>
</dbReference>
<dbReference type="AlphaFoldDB" id="A0A090CZ79"/>
<dbReference type="eggNOG" id="COG3550">
    <property type="taxonomic scope" value="Bacteria"/>
</dbReference>
<accession>A0A090CZ79</accession>
<evidence type="ECO:0000313" key="3">
    <source>
        <dbReference type="Proteomes" id="UP000031552"/>
    </source>
</evidence>
<reference evidence="2" key="1">
    <citation type="submission" date="2013-12" db="EMBL/GenBank/DDBJ databases">
        <authorList>
            <person name="Linke B."/>
        </authorList>
    </citation>
    <scope>NUCLEOTIDE SEQUENCE [LARGE SCALE GENOMIC DNA]</scope>
    <source>
        <strain evidence="2">CRIB-18</strain>
    </source>
</reference>
<organism evidence="2 3">
    <name type="scientific">Candidatus Criblamydia sequanensis CRIB-18</name>
    <dbReference type="NCBI Taxonomy" id="1437425"/>
    <lineage>
        <taxon>Bacteria</taxon>
        <taxon>Pseudomonadati</taxon>
        <taxon>Chlamydiota</taxon>
        <taxon>Chlamydiia</taxon>
        <taxon>Parachlamydiales</taxon>
        <taxon>Candidatus Criblamydiaceae</taxon>
        <taxon>Candidatus Criblamydia</taxon>
    </lineage>
</organism>